<feature type="coiled-coil region" evidence="1">
    <location>
        <begin position="164"/>
        <end position="191"/>
    </location>
</feature>
<protein>
    <submittedName>
        <fullName evidence="2">Oidioi.mRNA.OKI2018_I69.chr2.g4298.t1.cds</fullName>
    </submittedName>
</protein>
<accession>A0ABN7SWW4</accession>
<evidence type="ECO:0000313" key="2">
    <source>
        <dbReference type="EMBL" id="CAG5109814.1"/>
    </source>
</evidence>
<gene>
    <name evidence="2" type="ORF">OKIOD_LOCUS13063</name>
</gene>
<sequence>MKFTSFYFLSISAAEIVDEETDLSSRGKWHGKDFCQNRPDHLTYDLTTCPESEENQYPPNYGCFTSTCSSDPSISVELTCSCSEYGDKRGRNCKWETSRSCPDEPKLLEHENSDGGSKIIENFGEYKFLETLPDGNIIANLFSFEPILSNEINSLNDDVKTARNKKEKNEIINLKQELLQVENEILQAKTLLGRPV</sequence>
<dbReference type="Proteomes" id="UP001158576">
    <property type="component" value="Chromosome 2"/>
</dbReference>
<keyword evidence="1" id="KW-0175">Coiled coil</keyword>
<name>A0ABN7SWW4_OIKDI</name>
<reference evidence="2 3" key="1">
    <citation type="submission" date="2021-04" db="EMBL/GenBank/DDBJ databases">
        <authorList>
            <person name="Bliznina A."/>
        </authorList>
    </citation>
    <scope>NUCLEOTIDE SEQUENCE [LARGE SCALE GENOMIC DNA]</scope>
</reference>
<proteinExistence type="predicted"/>
<evidence type="ECO:0000256" key="1">
    <source>
        <dbReference type="SAM" id="Coils"/>
    </source>
</evidence>
<organism evidence="2 3">
    <name type="scientific">Oikopleura dioica</name>
    <name type="common">Tunicate</name>
    <dbReference type="NCBI Taxonomy" id="34765"/>
    <lineage>
        <taxon>Eukaryota</taxon>
        <taxon>Metazoa</taxon>
        <taxon>Chordata</taxon>
        <taxon>Tunicata</taxon>
        <taxon>Appendicularia</taxon>
        <taxon>Copelata</taxon>
        <taxon>Oikopleuridae</taxon>
        <taxon>Oikopleura</taxon>
    </lineage>
</organism>
<keyword evidence="3" id="KW-1185">Reference proteome</keyword>
<dbReference type="EMBL" id="OU015567">
    <property type="protein sequence ID" value="CAG5109814.1"/>
    <property type="molecule type" value="Genomic_DNA"/>
</dbReference>
<evidence type="ECO:0000313" key="3">
    <source>
        <dbReference type="Proteomes" id="UP001158576"/>
    </source>
</evidence>